<dbReference type="InterPro" id="IPR036663">
    <property type="entry name" value="Fumarylacetoacetase_C_sf"/>
</dbReference>
<feature type="domain" description="Fumarylacetoacetase-like C-terminal" evidence="3">
    <location>
        <begin position="75"/>
        <end position="276"/>
    </location>
</feature>
<reference evidence="4 5" key="1">
    <citation type="submission" date="2023-10" db="EMBL/GenBank/DDBJ databases">
        <title>Microbacterium xanthum sp. nov., isolated from seaweed.</title>
        <authorList>
            <person name="Lee S.D."/>
        </authorList>
    </citation>
    <scope>NUCLEOTIDE SEQUENCE [LARGE SCALE GENOMIC DNA]</scope>
    <source>
        <strain evidence="4 5">KCTC 19124</strain>
    </source>
</reference>
<accession>A0ABU5N541</accession>
<evidence type="ECO:0000256" key="1">
    <source>
        <dbReference type="ARBA" id="ARBA00010211"/>
    </source>
</evidence>
<dbReference type="Gene3D" id="3.90.850.10">
    <property type="entry name" value="Fumarylacetoacetase-like, C-terminal domain"/>
    <property type="match status" value="1"/>
</dbReference>
<dbReference type="PANTHER" id="PTHR42796">
    <property type="entry name" value="FUMARYLACETOACETATE HYDROLASE DOMAIN-CONTAINING PROTEIN 2A-RELATED"/>
    <property type="match status" value="1"/>
</dbReference>
<dbReference type="EMBL" id="JAWJYN010000001">
    <property type="protein sequence ID" value="MDZ8161201.1"/>
    <property type="molecule type" value="Genomic_DNA"/>
</dbReference>
<protein>
    <submittedName>
        <fullName evidence="4">Fumarylacetoacetate hydrolase family protein</fullName>
    </submittedName>
</protein>
<dbReference type="InterPro" id="IPR011234">
    <property type="entry name" value="Fumarylacetoacetase-like_C"/>
</dbReference>
<dbReference type="PANTHER" id="PTHR42796:SF4">
    <property type="entry name" value="FUMARYLACETOACETATE HYDROLASE DOMAIN-CONTAINING PROTEIN 2A"/>
    <property type="match status" value="1"/>
</dbReference>
<dbReference type="Proteomes" id="UP001291912">
    <property type="component" value="Unassembled WGS sequence"/>
</dbReference>
<keyword evidence="5" id="KW-1185">Reference proteome</keyword>
<keyword evidence="4" id="KW-0378">Hydrolase</keyword>
<dbReference type="InterPro" id="IPR051121">
    <property type="entry name" value="FAH"/>
</dbReference>
<dbReference type="SUPFAM" id="SSF56529">
    <property type="entry name" value="FAH"/>
    <property type="match status" value="1"/>
</dbReference>
<comment type="similarity">
    <text evidence="1">Belongs to the FAH family.</text>
</comment>
<comment type="caution">
    <text evidence="4">The sequence shown here is derived from an EMBL/GenBank/DDBJ whole genome shotgun (WGS) entry which is preliminary data.</text>
</comment>
<name>A0ABU5N541_9MICO</name>
<keyword evidence="2" id="KW-0479">Metal-binding</keyword>
<evidence type="ECO:0000256" key="2">
    <source>
        <dbReference type="ARBA" id="ARBA00022723"/>
    </source>
</evidence>
<gene>
    <name evidence="4" type="ORF">R2Q92_05080</name>
</gene>
<dbReference type="RefSeq" id="WP_194423844.1">
    <property type="nucleotide sequence ID" value="NZ_BAAAPT010000001.1"/>
</dbReference>
<sequence>MRLAVIDGRATLLTTEGRLDVESASDGRFPAEVTGLFDRWSEFRAWAADYRPAPATDALPAPDTLGPVSPRPAQILAVGLNYVDHAAESGFAVPEAPIVFTKFASSITGPFGPLTLTGDSVDWEVEMVAVIGIGGRDIAAADAFDHIAGFTVGQDYSDRDVQFLGAPAQFSLGKSFPGFAPVGPVLVSPDEMPAPEQTVLECTVDGELMQSAPLSDLIFSVPDLIARLSAVVTLMPGDLIFTGTPPGVGFGMTPRRYLRRGEVVRASISGIGAIEQVCV</sequence>
<evidence type="ECO:0000313" key="5">
    <source>
        <dbReference type="Proteomes" id="UP001291912"/>
    </source>
</evidence>
<evidence type="ECO:0000259" key="3">
    <source>
        <dbReference type="Pfam" id="PF01557"/>
    </source>
</evidence>
<evidence type="ECO:0000313" key="4">
    <source>
        <dbReference type="EMBL" id="MDZ8161201.1"/>
    </source>
</evidence>
<dbReference type="Pfam" id="PF01557">
    <property type="entry name" value="FAA_hydrolase"/>
    <property type="match status" value="1"/>
</dbReference>
<organism evidence="4 5">
    <name type="scientific">Microbacterium aquimaris</name>
    <dbReference type="NCBI Taxonomy" id="459816"/>
    <lineage>
        <taxon>Bacteria</taxon>
        <taxon>Bacillati</taxon>
        <taxon>Actinomycetota</taxon>
        <taxon>Actinomycetes</taxon>
        <taxon>Micrococcales</taxon>
        <taxon>Microbacteriaceae</taxon>
        <taxon>Microbacterium</taxon>
    </lineage>
</organism>
<dbReference type="GO" id="GO:0016787">
    <property type="term" value="F:hydrolase activity"/>
    <property type="evidence" value="ECO:0007669"/>
    <property type="project" value="UniProtKB-KW"/>
</dbReference>
<proteinExistence type="inferred from homology"/>